<dbReference type="InterPro" id="IPR002083">
    <property type="entry name" value="MATH/TRAF_dom"/>
</dbReference>
<evidence type="ECO:0000313" key="1">
    <source>
        <dbReference type="EMBL" id="CAG7830899.1"/>
    </source>
</evidence>
<comment type="caution">
    <text evidence="1">The sequence shown here is derived from an EMBL/GenBank/DDBJ whole genome shotgun (WGS) entry which is preliminary data.</text>
</comment>
<proteinExistence type="predicted"/>
<dbReference type="AlphaFoldDB" id="A0A8J2LEN7"/>
<dbReference type="CDD" id="cd00121">
    <property type="entry name" value="MATH"/>
    <property type="match status" value="1"/>
</dbReference>
<keyword evidence="2" id="KW-1185">Reference proteome</keyword>
<organism evidence="1 2">
    <name type="scientific">Allacma fusca</name>
    <dbReference type="NCBI Taxonomy" id="39272"/>
    <lineage>
        <taxon>Eukaryota</taxon>
        <taxon>Metazoa</taxon>
        <taxon>Ecdysozoa</taxon>
        <taxon>Arthropoda</taxon>
        <taxon>Hexapoda</taxon>
        <taxon>Collembola</taxon>
        <taxon>Symphypleona</taxon>
        <taxon>Sminthuridae</taxon>
        <taxon>Allacma</taxon>
    </lineage>
</organism>
<accession>A0A8J2LEN7</accession>
<gene>
    <name evidence="1" type="ORF">AFUS01_LOCUS40667</name>
</gene>
<dbReference type="EMBL" id="CAJVCH010557996">
    <property type="protein sequence ID" value="CAG7830899.1"/>
    <property type="molecule type" value="Genomic_DNA"/>
</dbReference>
<sequence>MKFNILSLPKRLNRKSNFQRTIAKHWKSALFTCNSHIHQLFLDNGTPQLCFTKSINNVKFRGPNAHAVCIQKCFVDWKVENLELWRQHCRDPFVQWGNESSQVSIHSSPFRVGKEVDRESIWNLSLKSHHHLNGAYYFSVNLQLNQIIHKKHDMKVSFVVHLLNDDGRTVVTKELQNVLFKPLEQDKQLHSHGFMDFVSFSELNNSKNKIGTCFHVRLELFIPGNAKQVPLCVPKKYDDESCRIGTHISVGPSISSYEGCDTEVLARDRSFYVDSHKLEGHSKLKSLIQEDRSNGNLGIISLPDYSDRAVSALLTYIAGDYSEFVTELEEAVDILTIAYEFSLPVLAYDMWLSIIFLMRLENVPWITFLVHKYQAPEFVLNYVYIQLLSFMAELQNLQEFHFWAAMEPLAFSAMLVNADFNKVQETPDMENEKFRKEFYLRENLEPDSSPGEFEDSVQVIDEKYLEESGFEDCHRASWDSAE</sequence>
<evidence type="ECO:0000313" key="2">
    <source>
        <dbReference type="Proteomes" id="UP000708208"/>
    </source>
</evidence>
<dbReference type="Proteomes" id="UP000708208">
    <property type="component" value="Unassembled WGS sequence"/>
</dbReference>
<name>A0A8J2LEN7_9HEXA</name>
<dbReference type="CDD" id="cd18186">
    <property type="entry name" value="BTB_POZ_ZBTB_KLHL-like"/>
    <property type="match status" value="1"/>
</dbReference>
<protein>
    <submittedName>
        <fullName evidence="1">Uncharacterized protein</fullName>
    </submittedName>
</protein>
<reference evidence="1" key="1">
    <citation type="submission" date="2021-06" db="EMBL/GenBank/DDBJ databases">
        <authorList>
            <person name="Hodson N. C."/>
            <person name="Mongue J. A."/>
            <person name="Jaron S. K."/>
        </authorList>
    </citation>
    <scope>NUCLEOTIDE SEQUENCE</scope>
</reference>